<feature type="region of interest" description="Disordered" evidence="4">
    <location>
        <begin position="503"/>
        <end position="535"/>
    </location>
</feature>
<keyword evidence="7" id="KW-1185">Reference proteome</keyword>
<dbReference type="GO" id="GO:0005634">
    <property type="term" value="C:nucleus"/>
    <property type="evidence" value="ECO:0007669"/>
    <property type="project" value="UniProtKB-SubCell"/>
</dbReference>
<evidence type="ECO:0000256" key="4">
    <source>
        <dbReference type="SAM" id="MobiDB-lite"/>
    </source>
</evidence>
<reference evidence="6" key="1">
    <citation type="submission" date="2022-12" db="EMBL/GenBank/DDBJ databases">
        <title>Genome assemblies of Blomia tropicalis.</title>
        <authorList>
            <person name="Cui Y."/>
        </authorList>
    </citation>
    <scope>NUCLEOTIDE SEQUENCE</scope>
    <source>
        <tissue evidence="6">Adult mites</tissue>
    </source>
</reference>
<feature type="region of interest" description="Disordered" evidence="4">
    <location>
        <begin position="669"/>
        <end position="894"/>
    </location>
</feature>
<feature type="region of interest" description="Disordered" evidence="4">
    <location>
        <begin position="547"/>
        <end position="654"/>
    </location>
</feature>
<feature type="region of interest" description="Disordered" evidence="4">
    <location>
        <begin position="333"/>
        <end position="440"/>
    </location>
</feature>
<feature type="compositionally biased region" description="Polar residues" evidence="4">
    <location>
        <begin position="1258"/>
        <end position="1273"/>
    </location>
</feature>
<feature type="compositionally biased region" description="Polar residues" evidence="4">
    <location>
        <begin position="564"/>
        <end position="578"/>
    </location>
</feature>
<feature type="region of interest" description="Disordered" evidence="4">
    <location>
        <begin position="984"/>
        <end position="1115"/>
    </location>
</feature>
<proteinExistence type="inferred from homology"/>
<feature type="compositionally biased region" description="Low complexity" evidence="4">
    <location>
        <begin position="225"/>
        <end position="241"/>
    </location>
</feature>
<feature type="compositionally biased region" description="Polar residues" evidence="4">
    <location>
        <begin position="1063"/>
        <end position="1078"/>
    </location>
</feature>
<sequence length="1438" mass="152244">MNILDKQSPTNGPPSGSGDCLLPNTQMMPSMVGLPPSSSSTGPSSVSSCTSAPHTPIDSLNSLNCPTDLNGLSTPTSTSTGGGGGNSVGPITRPNVSTPSSVFGNSSAPNTPMPCQSLAEGNMTSPSLNQLNQMDYGDPKQMFQSGSNGGNGNGNVPSSQSQVSGPPPPNSQQSPLAQSQQQQQSTQPPLSGMGNPVQSPSSINQQQPQHVNQQQPQPPMPPMCPNESMNMNNHNGPMMNNNPPPLTGGNGKKSSINCNGSNKKHCNNRNNQQQQVNSNNFANIKCENGLGAPMKSPMGQFGSMGPQGPMGPGGMSCNGGPPPHLNGNVSPFDLNESDMIGPPIGNSMQRPSVHGHHQHPSHSHPSSMNMPPNMINNVSNHHHHHPHQSTVPLPNNKPPPPSMGGYNNGPMPPHGPPQPPPSQQQQPPMIQKPPPMDSQYMQHQSQIFVFNTILANQAADAVDSGQFPTIIDFHLANPHTKSFLEKHSLKIPNQKMNNMWPPGNGPPPPPLSSSGMGAGGIRQPRMRGPNPNGPNCIRGTYNNPCVSQYNHNPPGPGPGGGPGSQWNGSGPMNQWAPNQQGPPGPSTPQQPQFSSNDMNMKMPNCGGPRPPYGGPPQQPPQSMNPNMNSPHYSLGGDMQDSNLTPQQKQHREKQLAILANLQQKFCPELMDQNVNQRPLSQPSQSNEFGDSMGSGGVGGPQSHPSSLLSNENELNQMIPSDQFNNSPFPPMNQSNDQWPPPKSASFVDDAKPFTSGGGRRKGSQSAQAQQQHQSPMPPQPINSPNSCIASSPGNRVPPPPYNQVLNRSISSPHPASPAGTSLSLPSPRTMHTNDGSRQPGCYTPGGRSGPATPSADNPNCGMINSPKSTSRTNTSPGATTNKKSKQQSASMVDNDPQMNMMNQHSSFGPKSEPALMPVPSPKQIDYINTFEGHELTIHKQPNAHFQDGDLNDLNNDPSMFSNDFVNMCPSSMNNPMGGDPMGQHRFGPGPGGGPPNSCGFEPNQQQRYNNGFVDGPPGGYRPCSSQFNPNDGGPMMGGAGPPPPSQQRFANNSNCDPNKMRPMSNSIDGPFGSNSMSGEVNFPPIHDGPGGGGGPGNGPPPFPPNGQYEHPDNTMGSIHLQNLQKMTQHSFDMGINNKDGMMPNSKSMGPNHQSGPNHMNPMHQGPPPPPSSSSQQQQHPNLPQPGNHRMNPNASFDSQFGCDPMNDPNGHQFGHPPQPPTNMGPMSNYQPPSNNNFGSPRMAGIDHQPPPFGMPPQHGNNSFQMGVPMSNNGMMDPQNGLPSPSSSSMMMQQQQQGPPNRYIVPPGPRPPNNSQGGGGGGGRYNSPNVQVKPDAPNTIQYMPSRPQEPSMNAPMNRPPNLDFLQQSLSMNNSKQGPGGSHGPPSMQGQGPPPPNGPYPFPNNNSGGPMMTRGPAPPMQGQGPPHMNFNRGGPMGMRP</sequence>
<feature type="compositionally biased region" description="Low complexity" evidence="4">
    <location>
        <begin position="1282"/>
        <end position="1304"/>
    </location>
</feature>
<evidence type="ECO:0000313" key="6">
    <source>
        <dbReference type="EMBL" id="KAJ6225376.1"/>
    </source>
</evidence>
<comment type="caution">
    <text evidence="6">The sequence shown here is derived from an EMBL/GenBank/DDBJ whole genome shotgun (WGS) entry which is preliminary data.</text>
</comment>
<feature type="compositionally biased region" description="Polar residues" evidence="4">
    <location>
        <begin position="1144"/>
        <end position="1155"/>
    </location>
</feature>
<feature type="domain" description="B-cell lymphoma 9 beta-catenin binding" evidence="5">
    <location>
        <begin position="642"/>
        <end position="670"/>
    </location>
</feature>
<feature type="compositionally biased region" description="Polar residues" evidence="4">
    <location>
        <begin position="122"/>
        <end position="133"/>
    </location>
</feature>
<feature type="region of interest" description="Disordered" evidence="4">
    <location>
        <begin position="1132"/>
        <end position="1438"/>
    </location>
</feature>
<feature type="compositionally biased region" description="Low complexity" evidence="4">
    <location>
        <begin position="763"/>
        <end position="774"/>
    </location>
</feature>
<accession>A0A9Q0MGB4</accession>
<feature type="compositionally biased region" description="Polar residues" evidence="4">
    <location>
        <begin position="1"/>
        <end position="14"/>
    </location>
</feature>
<evidence type="ECO:0000259" key="5">
    <source>
        <dbReference type="Pfam" id="PF11502"/>
    </source>
</evidence>
<feature type="compositionally biased region" description="Polar residues" evidence="4">
    <location>
        <begin position="58"/>
        <end position="67"/>
    </location>
</feature>
<feature type="compositionally biased region" description="Low complexity" evidence="4">
    <location>
        <begin position="154"/>
        <end position="164"/>
    </location>
</feature>
<feature type="compositionally biased region" description="Low complexity" evidence="4">
    <location>
        <begin position="620"/>
        <end position="630"/>
    </location>
</feature>
<comment type="subcellular location">
    <subcellularLocation>
        <location evidence="1">Nucleus</location>
    </subcellularLocation>
</comment>
<feature type="compositionally biased region" description="Low complexity" evidence="4">
    <location>
        <begin position="171"/>
        <end position="189"/>
    </location>
</feature>
<dbReference type="InterPro" id="IPR024670">
    <property type="entry name" value="BCL9_beta-catenin-bd_dom"/>
</dbReference>
<feature type="compositionally biased region" description="Pro residues" evidence="4">
    <location>
        <begin position="410"/>
        <end position="422"/>
    </location>
</feature>
<feature type="compositionally biased region" description="Basic residues" evidence="4">
    <location>
        <begin position="353"/>
        <end position="362"/>
    </location>
</feature>
<keyword evidence="3" id="KW-0539">Nucleus</keyword>
<feature type="compositionally biased region" description="Polar residues" evidence="4">
    <location>
        <begin position="1363"/>
        <end position="1374"/>
    </location>
</feature>
<feature type="region of interest" description="Disordered" evidence="4">
    <location>
        <begin position="1"/>
        <end position="271"/>
    </location>
</feature>
<feature type="compositionally biased region" description="Polar residues" evidence="4">
    <location>
        <begin position="1046"/>
        <end position="1056"/>
    </location>
</feature>
<feature type="compositionally biased region" description="Low complexity" evidence="4">
    <location>
        <begin position="363"/>
        <end position="379"/>
    </location>
</feature>
<evidence type="ECO:0000256" key="2">
    <source>
        <dbReference type="ARBA" id="ARBA00009200"/>
    </source>
</evidence>
<name>A0A9Q0MGB4_BLOTA</name>
<feature type="compositionally biased region" description="Polar residues" evidence="4">
    <location>
        <begin position="865"/>
        <end position="894"/>
    </location>
</feature>
<dbReference type="OMA" id="ECNSTEH"/>
<feature type="compositionally biased region" description="Low complexity" evidence="4">
    <location>
        <begin position="196"/>
        <end position="215"/>
    </location>
</feature>
<evidence type="ECO:0000313" key="7">
    <source>
        <dbReference type="Proteomes" id="UP001142055"/>
    </source>
</evidence>
<feature type="compositionally biased region" description="Low complexity" evidence="4">
    <location>
        <begin position="35"/>
        <end position="55"/>
    </location>
</feature>
<feature type="compositionally biased region" description="Pro residues" evidence="4">
    <location>
        <begin position="1390"/>
        <end position="1400"/>
    </location>
</feature>
<protein>
    <recommendedName>
        <fullName evidence="5">B-cell lymphoma 9 beta-catenin binding domain-containing protein</fullName>
    </recommendedName>
</protein>
<feature type="compositionally biased region" description="Polar residues" evidence="4">
    <location>
        <begin position="782"/>
        <end position="793"/>
    </location>
</feature>
<feature type="compositionally biased region" description="Low complexity" evidence="4">
    <location>
        <begin position="69"/>
        <end position="79"/>
    </location>
</feature>
<evidence type="ECO:0000256" key="3">
    <source>
        <dbReference type="ARBA" id="ARBA00023242"/>
    </source>
</evidence>
<feature type="compositionally biased region" description="Polar residues" evidence="4">
    <location>
        <begin position="1224"/>
        <end position="1238"/>
    </location>
</feature>
<feature type="compositionally biased region" description="Polar residues" evidence="4">
    <location>
        <begin position="707"/>
        <end position="737"/>
    </location>
</feature>
<comment type="similarity">
    <text evidence="2">Belongs to the BCL9 family.</text>
</comment>
<feature type="compositionally biased region" description="Polar residues" evidence="4">
    <location>
        <begin position="94"/>
        <end position="114"/>
    </location>
</feature>
<organism evidence="6 7">
    <name type="scientific">Blomia tropicalis</name>
    <name type="common">Mite</name>
    <dbReference type="NCBI Taxonomy" id="40697"/>
    <lineage>
        <taxon>Eukaryota</taxon>
        <taxon>Metazoa</taxon>
        <taxon>Ecdysozoa</taxon>
        <taxon>Arthropoda</taxon>
        <taxon>Chelicerata</taxon>
        <taxon>Arachnida</taxon>
        <taxon>Acari</taxon>
        <taxon>Acariformes</taxon>
        <taxon>Sarcoptiformes</taxon>
        <taxon>Astigmata</taxon>
        <taxon>Glycyphagoidea</taxon>
        <taxon>Echimyopodidae</taxon>
        <taxon>Blomia</taxon>
    </lineage>
</organism>
<feature type="compositionally biased region" description="Polar residues" evidence="4">
    <location>
        <begin position="803"/>
        <end position="836"/>
    </location>
</feature>
<dbReference type="EMBL" id="JAPWDV010000001">
    <property type="protein sequence ID" value="KAJ6225376.1"/>
    <property type="molecule type" value="Genomic_DNA"/>
</dbReference>
<evidence type="ECO:0000256" key="1">
    <source>
        <dbReference type="ARBA" id="ARBA00004123"/>
    </source>
</evidence>
<feature type="compositionally biased region" description="Pro residues" evidence="4">
    <location>
        <begin position="608"/>
        <end position="619"/>
    </location>
</feature>
<dbReference type="Proteomes" id="UP001142055">
    <property type="component" value="Chromosome 1"/>
</dbReference>
<feature type="compositionally biased region" description="Low complexity" evidence="4">
    <location>
        <begin position="1172"/>
        <end position="1188"/>
    </location>
</feature>
<dbReference type="Pfam" id="PF11502">
    <property type="entry name" value="BCL9"/>
    <property type="match status" value="1"/>
</dbReference>
<gene>
    <name evidence="6" type="ORF">RDWZM_003921</name>
</gene>
<feature type="compositionally biased region" description="Polar residues" evidence="4">
    <location>
        <begin position="672"/>
        <end position="688"/>
    </location>
</feature>